<evidence type="ECO:0000313" key="2">
    <source>
        <dbReference type="Proteomes" id="UP000033865"/>
    </source>
</evidence>
<accession>A0A0G2A2T6</accession>
<organism evidence="1 2">
    <name type="scientific">Candidatus Uhrbacteria bacterium GW2011_GWC2_53_7</name>
    <dbReference type="NCBI Taxonomy" id="1618986"/>
    <lineage>
        <taxon>Bacteria</taxon>
        <taxon>Candidatus Uhriibacteriota</taxon>
    </lineage>
</organism>
<gene>
    <name evidence="1" type="ORF">UY82_C0048G0007</name>
</gene>
<sequence>MVMDKSPYLNAFFLIGIVALAFLYIGQINQAAGAGFKLNELQASMETLRIANQQLEYRAAENRAMHNVSRRVSILGMVRPSEVSYVSVEPPTVALSQ</sequence>
<proteinExistence type="predicted"/>
<protein>
    <submittedName>
        <fullName evidence="1">Uncharacterized protein</fullName>
    </submittedName>
</protein>
<dbReference type="EMBL" id="LCRN01000048">
    <property type="protein sequence ID" value="KKW35147.1"/>
    <property type="molecule type" value="Genomic_DNA"/>
</dbReference>
<name>A0A0G2A2T6_9BACT</name>
<evidence type="ECO:0000313" key="1">
    <source>
        <dbReference type="EMBL" id="KKW35147.1"/>
    </source>
</evidence>
<dbReference type="AlphaFoldDB" id="A0A0G2A2T6"/>
<dbReference type="Proteomes" id="UP000033865">
    <property type="component" value="Unassembled WGS sequence"/>
</dbReference>
<reference evidence="1 2" key="1">
    <citation type="journal article" date="2015" name="Nature">
        <title>rRNA introns, odd ribosomes, and small enigmatic genomes across a large radiation of phyla.</title>
        <authorList>
            <person name="Brown C.T."/>
            <person name="Hug L.A."/>
            <person name="Thomas B.C."/>
            <person name="Sharon I."/>
            <person name="Castelle C.J."/>
            <person name="Singh A."/>
            <person name="Wilkins M.J."/>
            <person name="Williams K.H."/>
            <person name="Banfield J.F."/>
        </authorList>
    </citation>
    <scope>NUCLEOTIDE SEQUENCE [LARGE SCALE GENOMIC DNA]</scope>
</reference>
<comment type="caution">
    <text evidence="1">The sequence shown here is derived from an EMBL/GenBank/DDBJ whole genome shotgun (WGS) entry which is preliminary data.</text>
</comment>